<dbReference type="Pfam" id="PF00486">
    <property type="entry name" value="Trans_reg_C"/>
    <property type="match status" value="1"/>
</dbReference>
<keyword evidence="2" id="KW-0902">Two-component regulatory system</keyword>
<dbReference type="GO" id="GO:0000976">
    <property type="term" value="F:transcription cis-regulatory region binding"/>
    <property type="evidence" value="ECO:0007669"/>
    <property type="project" value="TreeGrafter"/>
</dbReference>
<evidence type="ECO:0000313" key="6">
    <source>
        <dbReference type="EMBL" id="AKS41431.1"/>
    </source>
</evidence>
<keyword evidence="7" id="KW-1185">Reference proteome</keyword>
<dbReference type="SUPFAM" id="SSF46894">
    <property type="entry name" value="C-terminal effector domain of the bipartite response regulators"/>
    <property type="match status" value="1"/>
</dbReference>
<dbReference type="OrthoDB" id="9802426at2"/>
<keyword evidence="1" id="KW-0597">Phosphoprotein</keyword>
<sequence length="225" mass="25637">MRLLVIEDDTELRELLGRALKKQGFAVDLCADGTEGLYYATEYPVDLAIVDLGLPGHSGMDIVREVRRRELRFPILVLTARSDWQDKVQALELGADDYVTKPFRLEEVMARVQALLRRSGGHASPIVRFGPLEINLSSQDVRLDDQTLELTSFEYKVLEYFALHPDQVVSKLELNDHLYDEDADPDSNVIEVLVGRLRRKLDPAGDWQPIETLRGRGYRFRAGKD</sequence>
<proteinExistence type="predicted"/>
<dbReference type="GO" id="GO:0005829">
    <property type="term" value="C:cytosol"/>
    <property type="evidence" value="ECO:0007669"/>
    <property type="project" value="TreeGrafter"/>
</dbReference>
<dbReference type="SMART" id="SM00862">
    <property type="entry name" value="Trans_reg_C"/>
    <property type="match status" value="1"/>
</dbReference>
<dbReference type="GO" id="GO:0032993">
    <property type="term" value="C:protein-DNA complex"/>
    <property type="evidence" value="ECO:0007669"/>
    <property type="project" value="TreeGrafter"/>
</dbReference>
<name>A0A0K0XUY4_9GAMM</name>
<dbReference type="SUPFAM" id="SSF52172">
    <property type="entry name" value="CheY-like"/>
    <property type="match status" value="1"/>
</dbReference>
<evidence type="ECO:0000256" key="5">
    <source>
        <dbReference type="ARBA" id="ARBA00023163"/>
    </source>
</evidence>
<dbReference type="InterPro" id="IPR016032">
    <property type="entry name" value="Sig_transdc_resp-reg_C-effctor"/>
</dbReference>
<dbReference type="PROSITE" id="PS50110">
    <property type="entry name" value="RESPONSE_REGULATORY"/>
    <property type="match status" value="1"/>
</dbReference>
<dbReference type="Pfam" id="PF00072">
    <property type="entry name" value="Response_reg"/>
    <property type="match status" value="1"/>
</dbReference>
<dbReference type="RefSeq" id="WP_049725068.1">
    <property type="nucleotide sequence ID" value="NZ_CP012154.1"/>
</dbReference>
<dbReference type="Proteomes" id="UP000066624">
    <property type="component" value="Chromosome"/>
</dbReference>
<dbReference type="SMART" id="SM00448">
    <property type="entry name" value="REC"/>
    <property type="match status" value="1"/>
</dbReference>
<dbReference type="AlphaFoldDB" id="A0A0K0XUY4"/>
<evidence type="ECO:0000256" key="2">
    <source>
        <dbReference type="ARBA" id="ARBA00023012"/>
    </source>
</evidence>
<keyword evidence="3" id="KW-0805">Transcription regulation</keyword>
<keyword evidence="4" id="KW-0238">DNA-binding</keyword>
<keyword evidence="5" id="KW-0804">Transcription</keyword>
<organism evidence="6 7">
    <name type="scientific">Wenzhouxiangella marina</name>
    <dbReference type="NCBI Taxonomy" id="1579979"/>
    <lineage>
        <taxon>Bacteria</taxon>
        <taxon>Pseudomonadati</taxon>
        <taxon>Pseudomonadota</taxon>
        <taxon>Gammaproteobacteria</taxon>
        <taxon>Chromatiales</taxon>
        <taxon>Wenzhouxiangellaceae</taxon>
        <taxon>Wenzhouxiangella</taxon>
    </lineage>
</organism>
<evidence type="ECO:0000256" key="4">
    <source>
        <dbReference type="ARBA" id="ARBA00023125"/>
    </source>
</evidence>
<dbReference type="FunFam" id="3.40.50.2300:FF:000002">
    <property type="entry name" value="DNA-binding response regulator PhoP"/>
    <property type="match status" value="1"/>
</dbReference>
<protein>
    <submittedName>
        <fullName evidence="6">Two-component system, OmpR family, response regulator PhoP</fullName>
    </submittedName>
</protein>
<dbReference type="Gene3D" id="3.40.50.2300">
    <property type="match status" value="1"/>
</dbReference>
<dbReference type="PATRIC" id="fig|1579979.3.peg.1077"/>
<dbReference type="InterPro" id="IPR039420">
    <property type="entry name" value="WalR-like"/>
</dbReference>
<evidence type="ECO:0000313" key="7">
    <source>
        <dbReference type="Proteomes" id="UP000066624"/>
    </source>
</evidence>
<dbReference type="CDD" id="cd00383">
    <property type="entry name" value="trans_reg_C"/>
    <property type="match status" value="1"/>
</dbReference>
<dbReference type="GO" id="GO:0000156">
    <property type="term" value="F:phosphorelay response regulator activity"/>
    <property type="evidence" value="ECO:0007669"/>
    <property type="project" value="TreeGrafter"/>
</dbReference>
<gene>
    <name evidence="6" type="ORF">WM2015_1054</name>
</gene>
<accession>A0A0K0XUY4</accession>
<dbReference type="PANTHER" id="PTHR48111:SF71">
    <property type="entry name" value="TRANSCRIPTIONAL REGULATORY PROTEIN PHOP"/>
    <property type="match status" value="1"/>
</dbReference>
<dbReference type="InterPro" id="IPR011006">
    <property type="entry name" value="CheY-like_superfamily"/>
</dbReference>
<dbReference type="STRING" id="1579979.WM2015_1054"/>
<dbReference type="InterPro" id="IPR036388">
    <property type="entry name" value="WH-like_DNA-bd_sf"/>
</dbReference>
<evidence type="ECO:0000256" key="1">
    <source>
        <dbReference type="ARBA" id="ARBA00022553"/>
    </source>
</evidence>
<dbReference type="Gene3D" id="6.10.250.690">
    <property type="match status" value="1"/>
</dbReference>
<dbReference type="PANTHER" id="PTHR48111">
    <property type="entry name" value="REGULATOR OF RPOS"/>
    <property type="match status" value="1"/>
</dbReference>
<dbReference type="KEGG" id="wma:WM2015_1054"/>
<dbReference type="PROSITE" id="PS51755">
    <property type="entry name" value="OMPR_PHOB"/>
    <property type="match status" value="1"/>
</dbReference>
<dbReference type="InterPro" id="IPR001789">
    <property type="entry name" value="Sig_transdc_resp-reg_receiver"/>
</dbReference>
<dbReference type="GO" id="GO:0006355">
    <property type="term" value="P:regulation of DNA-templated transcription"/>
    <property type="evidence" value="ECO:0007669"/>
    <property type="project" value="InterPro"/>
</dbReference>
<reference evidence="7" key="1">
    <citation type="submission" date="2015-07" db="EMBL/GenBank/DDBJ databases">
        <authorList>
            <person name="Kim K.M."/>
        </authorList>
    </citation>
    <scope>NUCLEOTIDE SEQUENCE [LARGE SCALE GENOMIC DNA]</scope>
    <source>
        <strain evidence="7">KCTC 42284</strain>
    </source>
</reference>
<evidence type="ECO:0000256" key="3">
    <source>
        <dbReference type="ARBA" id="ARBA00023015"/>
    </source>
</evidence>
<dbReference type="InterPro" id="IPR001867">
    <property type="entry name" value="OmpR/PhoB-type_DNA-bd"/>
</dbReference>
<dbReference type="Gene3D" id="1.10.10.10">
    <property type="entry name" value="Winged helix-like DNA-binding domain superfamily/Winged helix DNA-binding domain"/>
    <property type="match status" value="1"/>
</dbReference>
<dbReference type="EMBL" id="CP012154">
    <property type="protein sequence ID" value="AKS41431.1"/>
    <property type="molecule type" value="Genomic_DNA"/>
</dbReference>